<dbReference type="RefSeq" id="WP_025044787.1">
    <property type="nucleotide sequence ID" value="NZ_CANKZB010000001.1"/>
</dbReference>
<evidence type="ECO:0000313" key="3">
    <source>
        <dbReference type="Proteomes" id="UP000732193"/>
    </source>
</evidence>
<accession>A0AAE2VVZ2</accession>
<dbReference type="GeneID" id="93912841"/>
<evidence type="ECO:0000259" key="1">
    <source>
        <dbReference type="PROSITE" id="PS50801"/>
    </source>
</evidence>
<protein>
    <submittedName>
        <fullName evidence="2">STAS domain-containing protein</fullName>
    </submittedName>
</protein>
<comment type="caution">
    <text evidence="2">The sequence shown here is derived from an EMBL/GenBank/DDBJ whole genome shotgun (WGS) entry which is preliminary data.</text>
</comment>
<dbReference type="AlphaFoldDB" id="A0AAE2VVZ2"/>
<name>A0AAE2VVZ2_9RHOB</name>
<keyword evidence="3" id="KW-1185">Reference proteome</keyword>
<evidence type="ECO:0000313" key="2">
    <source>
        <dbReference type="EMBL" id="MBM1712578.1"/>
    </source>
</evidence>
<dbReference type="InterPro" id="IPR058548">
    <property type="entry name" value="MlaB-like_STAS"/>
</dbReference>
<dbReference type="EMBL" id="JAFBRM010000001">
    <property type="protein sequence ID" value="MBM1712578.1"/>
    <property type="molecule type" value="Genomic_DNA"/>
</dbReference>
<gene>
    <name evidence="2" type="ORF">JQV55_03280</name>
</gene>
<dbReference type="PROSITE" id="PS50801">
    <property type="entry name" value="STAS"/>
    <property type="match status" value="1"/>
</dbReference>
<dbReference type="Pfam" id="PF13466">
    <property type="entry name" value="STAS_2"/>
    <property type="match status" value="1"/>
</dbReference>
<dbReference type="SUPFAM" id="SSF52091">
    <property type="entry name" value="SpoIIaa-like"/>
    <property type="match status" value="1"/>
</dbReference>
<feature type="domain" description="STAS" evidence="1">
    <location>
        <begin position="1"/>
        <end position="91"/>
    </location>
</feature>
<dbReference type="Proteomes" id="UP000732193">
    <property type="component" value="Unassembled WGS sequence"/>
</dbReference>
<dbReference type="InterPro" id="IPR002645">
    <property type="entry name" value="STAS_dom"/>
</dbReference>
<dbReference type="InterPro" id="IPR036513">
    <property type="entry name" value="STAS_dom_sf"/>
</dbReference>
<organism evidence="2 3">
    <name type="scientific">Sulfitobacter geojensis</name>
    <dbReference type="NCBI Taxonomy" id="1342299"/>
    <lineage>
        <taxon>Bacteria</taxon>
        <taxon>Pseudomonadati</taxon>
        <taxon>Pseudomonadota</taxon>
        <taxon>Alphaproteobacteria</taxon>
        <taxon>Rhodobacterales</taxon>
        <taxon>Roseobacteraceae</taxon>
        <taxon>Sulfitobacter</taxon>
    </lineage>
</organism>
<dbReference type="CDD" id="cd07043">
    <property type="entry name" value="STAS_anti-anti-sigma_factors"/>
    <property type="match status" value="1"/>
</dbReference>
<proteinExistence type="predicted"/>
<reference evidence="2 3" key="1">
    <citation type="submission" date="2021-01" db="EMBL/GenBank/DDBJ databases">
        <title>Diatom-associated Roseobacters Show Island Model of Population Structure.</title>
        <authorList>
            <person name="Qu L."/>
            <person name="Feng X."/>
            <person name="Chen Y."/>
            <person name="Li L."/>
            <person name="Wang X."/>
            <person name="Hu Z."/>
            <person name="Wang H."/>
            <person name="Luo H."/>
        </authorList>
    </citation>
    <scope>NUCLEOTIDE SEQUENCE [LARGE SCALE GENOMIC DNA]</scope>
    <source>
        <strain evidence="2 3">TR60-84</strain>
    </source>
</reference>
<sequence length="91" mass="9755">MSETLALTGKLDVTAAAAFHAELTARKGQDIVLDCEKVTLFGALCVQTCLAAAREARQQQTRFDIINVCDPVLVQLTSMGFTPETLAEGNI</sequence>
<dbReference type="Gene3D" id="3.30.750.24">
    <property type="entry name" value="STAS domain"/>
    <property type="match status" value="1"/>
</dbReference>